<dbReference type="Gene3D" id="3.55.50.30">
    <property type="match status" value="1"/>
</dbReference>
<dbReference type="InterPro" id="IPR011662">
    <property type="entry name" value="Secretin/TonB_short_N"/>
</dbReference>
<evidence type="ECO:0000256" key="4">
    <source>
        <dbReference type="SAM" id="SignalP"/>
    </source>
</evidence>
<accession>A0ABW8F3R8</accession>
<feature type="signal peptide" evidence="4">
    <location>
        <begin position="1"/>
        <end position="24"/>
    </location>
</feature>
<evidence type="ECO:0000256" key="3">
    <source>
        <dbReference type="ARBA" id="ARBA00023237"/>
    </source>
</evidence>
<keyword evidence="7" id="KW-1185">Reference proteome</keyword>
<organism evidence="6 7">
    <name type="scientific">Herbaspirillum chlorophenolicum</name>
    <dbReference type="NCBI Taxonomy" id="211589"/>
    <lineage>
        <taxon>Bacteria</taxon>
        <taxon>Pseudomonadati</taxon>
        <taxon>Pseudomonadota</taxon>
        <taxon>Betaproteobacteria</taxon>
        <taxon>Burkholderiales</taxon>
        <taxon>Oxalobacteraceae</taxon>
        <taxon>Herbaspirillum</taxon>
    </lineage>
</organism>
<evidence type="ECO:0000313" key="7">
    <source>
        <dbReference type="Proteomes" id="UP001617427"/>
    </source>
</evidence>
<sequence>MTASSALVGVLTLTGCLVNAGAFATQTVVQSVSSGQNEQDEAELFSFDIGSVPLLSALQQYATLTRHPTLFRSELVADRTSTAIRGVYSAEAALHLILKGSGLIAEEFNSGGSHAFILKAAPDNPADKGAQRWAAYSRLLQQHVWQRLCRSANAAPGQYRALLRFRVDAVGQIRQPALLASTGDAGRDKAVLGVLQQTKMDLAPPADLPQPLTMLIVPNDAEASARCDGGSQETGQ</sequence>
<reference evidence="6 7" key="1">
    <citation type="submission" date="2024-10" db="EMBL/GenBank/DDBJ databases">
        <title>The Natural Products Discovery Center: Release of the First 8490 Sequenced Strains for Exploring Actinobacteria Biosynthetic Diversity.</title>
        <authorList>
            <person name="Kalkreuter E."/>
            <person name="Kautsar S.A."/>
            <person name="Yang D."/>
            <person name="Bader C.D."/>
            <person name="Teijaro C.N."/>
            <person name="Fluegel L."/>
            <person name="Davis C.M."/>
            <person name="Simpson J.R."/>
            <person name="Lauterbach L."/>
            <person name="Steele A.D."/>
            <person name="Gui C."/>
            <person name="Meng S."/>
            <person name="Li G."/>
            <person name="Viehrig K."/>
            <person name="Ye F."/>
            <person name="Su P."/>
            <person name="Kiefer A.F."/>
            <person name="Nichols A."/>
            <person name="Cepeda A.J."/>
            <person name="Yan W."/>
            <person name="Fan B."/>
            <person name="Jiang Y."/>
            <person name="Adhikari A."/>
            <person name="Zheng C.-J."/>
            <person name="Schuster L."/>
            <person name="Cowan T.M."/>
            <person name="Smanski M.J."/>
            <person name="Chevrette M.G."/>
            <person name="De Carvalho L.P.S."/>
            <person name="Shen B."/>
        </authorList>
    </citation>
    <scope>NUCLEOTIDE SEQUENCE [LARGE SCALE GENOMIC DNA]</scope>
    <source>
        <strain evidence="6 7">NPDC087045</strain>
    </source>
</reference>
<keyword evidence="3" id="KW-0998">Cell outer membrane</keyword>
<dbReference type="Gene3D" id="3.30.1150.10">
    <property type="match status" value="1"/>
</dbReference>
<feature type="chain" id="PRO_5047149575" description="Secretin/TonB short N-terminal domain-containing protein" evidence="4">
    <location>
        <begin position="25"/>
        <end position="236"/>
    </location>
</feature>
<dbReference type="RefSeq" id="WP_402702738.1">
    <property type="nucleotide sequence ID" value="NZ_JBIUZV010000013.1"/>
</dbReference>
<dbReference type="SMART" id="SM00965">
    <property type="entry name" value="STN"/>
    <property type="match status" value="1"/>
</dbReference>
<dbReference type="EMBL" id="JBIUZV010000013">
    <property type="protein sequence ID" value="MFJ3047949.1"/>
    <property type="molecule type" value="Genomic_DNA"/>
</dbReference>
<dbReference type="Proteomes" id="UP001617427">
    <property type="component" value="Unassembled WGS sequence"/>
</dbReference>
<comment type="caution">
    <text evidence="6">The sequence shown here is derived from an EMBL/GenBank/DDBJ whole genome shotgun (WGS) entry which is preliminary data.</text>
</comment>
<evidence type="ECO:0000256" key="1">
    <source>
        <dbReference type="ARBA" id="ARBA00022448"/>
    </source>
</evidence>
<gene>
    <name evidence="6" type="ORF">ACIPEN_19135</name>
</gene>
<keyword evidence="2" id="KW-0472">Membrane</keyword>
<evidence type="ECO:0000259" key="5">
    <source>
        <dbReference type="SMART" id="SM00965"/>
    </source>
</evidence>
<feature type="domain" description="Secretin/TonB short N-terminal" evidence="5">
    <location>
        <begin position="67"/>
        <end position="121"/>
    </location>
</feature>
<keyword evidence="1" id="KW-0813">Transport</keyword>
<proteinExistence type="predicted"/>
<evidence type="ECO:0000313" key="6">
    <source>
        <dbReference type="EMBL" id="MFJ3047949.1"/>
    </source>
</evidence>
<dbReference type="SUPFAM" id="SSF74653">
    <property type="entry name" value="TolA/TonB C-terminal domain"/>
    <property type="match status" value="1"/>
</dbReference>
<name>A0ABW8F3R8_9BURK</name>
<protein>
    <recommendedName>
        <fullName evidence="5">Secretin/TonB short N-terminal domain-containing protein</fullName>
    </recommendedName>
</protein>
<evidence type="ECO:0000256" key="2">
    <source>
        <dbReference type="ARBA" id="ARBA00023136"/>
    </source>
</evidence>
<keyword evidence="4" id="KW-0732">Signal</keyword>